<dbReference type="Pfam" id="PF04909">
    <property type="entry name" value="Amidohydro_2"/>
    <property type="match status" value="1"/>
</dbReference>
<dbReference type="RefSeq" id="WP_076759440.1">
    <property type="nucleotide sequence ID" value="NZ_JARMMI010000003.1"/>
</dbReference>
<feature type="domain" description="Amidohydrolase-related" evidence="2">
    <location>
        <begin position="3"/>
        <end position="302"/>
    </location>
</feature>
<dbReference type="PANTHER" id="PTHR21240:SF28">
    <property type="entry name" value="ISO-OROTATE DECARBOXYLASE (EUROFUNG)"/>
    <property type="match status" value="1"/>
</dbReference>
<dbReference type="InterPro" id="IPR006680">
    <property type="entry name" value="Amidohydro-rel"/>
</dbReference>
<name>A0A1R1S1E7_9BACI</name>
<sequence length="316" mass="35903">MFDFHTHFIPNDVLLWLKDNEKSVHAVREKRSPDRAEFLTVNHKWGFELKDSFFKEELYLKEQRKAGISHSLASPVPQLFLYDLAEEMTDELAFVYNKALSIWTEKHSNRLSGLGTIPLNSPSKACERLSEAMDLGLKGAIIGPGASDKLLSNEVFTPFWEEADRRKAIIFIHPLLSEDPRLRRKMMPNLIGVPWETTVCAADLLLSGVTDWFPNVKILLAHGGGYLPYQIGRLNKGYEKWADVSASIAAAPDEYLRRFWYDSVLWHEESTAYLKNLVGEERIVPGSDYPFDLCEWPPADVGHKGAEALLSVKIEA</sequence>
<dbReference type="GO" id="GO:0005829">
    <property type="term" value="C:cytosol"/>
    <property type="evidence" value="ECO:0007669"/>
    <property type="project" value="TreeGrafter"/>
</dbReference>
<evidence type="ECO:0000313" key="3">
    <source>
        <dbReference type="EMBL" id="OMI09082.1"/>
    </source>
</evidence>
<dbReference type="InterPro" id="IPR032465">
    <property type="entry name" value="ACMSD"/>
</dbReference>
<keyword evidence="1" id="KW-0456">Lyase</keyword>
<evidence type="ECO:0000259" key="2">
    <source>
        <dbReference type="Pfam" id="PF04909"/>
    </source>
</evidence>
<reference evidence="3 4" key="1">
    <citation type="submission" date="2017-01" db="EMBL/GenBank/DDBJ databases">
        <title>Bacillus phylogenomics.</title>
        <authorList>
            <person name="Dunlap C."/>
        </authorList>
    </citation>
    <scope>NUCLEOTIDE SEQUENCE [LARGE SCALE GENOMIC DNA]</scope>
    <source>
        <strain evidence="3 4">NRRL B-41282</strain>
    </source>
</reference>
<organism evidence="3 4">
    <name type="scientific">Bacillus swezeyi</name>
    <dbReference type="NCBI Taxonomy" id="1925020"/>
    <lineage>
        <taxon>Bacteria</taxon>
        <taxon>Bacillati</taxon>
        <taxon>Bacillota</taxon>
        <taxon>Bacilli</taxon>
        <taxon>Bacillales</taxon>
        <taxon>Bacillaceae</taxon>
        <taxon>Bacillus</taxon>
    </lineage>
</organism>
<proteinExistence type="predicted"/>
<dbReference type="AlphaFoldDB" id="A0A1R1S1E7"/>
<dbReference type="OrthoDB" id="9777673at2"/>
<evidence type="ECO:0000256" key="1">
    <source>
        <dbReference type="ARBA" id="ARBA00023239"/>
    </source>
</evidence>
<dbReference type="Gene3D" id="3.20.20.140">
    <property type="entry name" value="Metal-dependent hydrolases"/>
    <property type="match status" value="1"/>
</dbReference>
<accession>A0A1R1S1E7</accession>
<dbReference type="PANTHER" id="PTHR21240">
    <property type="entry name" value="2-AMINO-3-CARBOXYLMUCONATE-6-SEMIALDEHYDE DECARBOXYLASE"/>
    <property type="match status" value="1"/>
</dbReference>
<dbReference type="GO" id="GO:0019748">
    <property type="term" value="P:secondary metabolic process"/>
    <property type="evidence" value="ECO:0007669"/>
    <property type="project" value="TreeGrafter"/>
</dbReference>
<dbReference type="GO" id="GO:0016831">
    <property type="term" value="F:carboxy-lyase activity"/>
    <property type="evidence" value="ECO:0007669"/>
    <property type="project" value="InterPro"/>
</dbReference>
<dbReference type="Proteomes" id="UP000187367">
    <property type="component" value="Unassembled WGS sequence"/>
</dbReference>
<accession>A0A1R1QWP3</accession>
<comment type="caution">
    <text evidence="3">The sequence shown here is derived from an EMBL/GenBank/DDBJ whole genome shotgun (WGS) entry which is preliminary data.</text>
</comment>
<dbReference type="EMBL" id="MTJL01000005">
    <property type="protein sequence ID" value="OMI09082.1"/>
    <property type="molecule type" value="Genomic_DNA"/>
</dbReference>
<dbReference type="SUPFAM" id="SSF51556">
    <property type="entry name" value="Metallo-dependent hydrolases"/>
    <property type="match status" value="1"/>
</dbReference>
<evidence type="ECO:0000313" key="4">
    <source>
        <dbReference type="Proteomes" id="UP000187367"/>
    </source>
</evidence>
<protein>
    <submittedName>
        <fullName evidence="3">Amidohydrolase</fullName>
    </submittedName>
</protein>
<gene>
    <name evidence="3" type="ORF">BW143_03295</name>
</gene>
<keyword evidence="4" id="KW-1185">Reference proteome</keyword>
<dbReference type="InterPro" id="IPR032466">
    <property type="entry name" value="Metal_Hydrolase"/>
</dbReference>
<dbReference type="GO" id="GO:0016787">
    <property type="term" value="F:hydrolase activity"/>
    <property type="evidence" value="ECO:0007669"/>
    <property type="project" value="InterPro"/>
</dbReference>